<keyword evidence="3" id="KW-0805">Transcription regulation</keyword>
<keyword evidence="1" id="KW-0547">Nucleotide-binding</keyword>
<evidence type="ECO:0000256" key="5">
    <source>
        <dbReference type="PROSITE-ProRule" id="PRU00169"/>
    </source>
</evidence>
<dbReference type="PANTHER" id="PTHR32071">
    <property type="entry name" value="TRANSCRIPTIONAL REGULATORY PROTEIN"/>
    <property type="match status" value="1"/>
</dbReference>
<dbReference type="PANTHER" id="PTHR32071:SF113">
    <property type="entry name" value="ALGINATE BIOSYNTHESIS TRANSCRIPTIONAL REGULATORY PROTEIN ALGB"/>
    <property type="match status" value="1"/>
</dbReference>
<gene>
    <name evidence="8" type="ORF">A2Z06_04630</name>
</gene>
<accession>A0A1F5YCK1</accession>
<dbReference type="SMART" id="SM00448">
    <property type="entry name" value="REC"/>
    <property type="match status" value="1"/>
</dbReference>
<evidence type="ECO:0000259" key="7">
    <source>
        <dbReference type="PROSITE" id="PS50110"/>
    </source>
</evidence>
<dbReference type="AlphaFoldDB" id="A0A1F5YCK1"/>
<evidence type="ECO:0000256" key="2">
    <source>
        <dbReference type="ARBA" id="ARBA00022840"/>
    </source>
</evidence>
<keyword evidence="2" id="KW-0067">ATP-binding</keyword>
<dbReference type="SUPFAM" id="SSF46689">
    <property type="entry name" value="Homeodomain-like"/>
    <property type="match status" value="1"/>
</dbReference>
<organism evidence="8 9">
    <name type="scientific">Candidatus Glassbacteria bacterium RBG_16_58_8</name>
    <dbReference type="NCBI Taxonomy" id="1817866"/>
    <lineage>
        <taxon>Bacteria</taxon>
        <taxon>Candidatus Glassiibacteriota</taxon>
    </lineage>
</organism>
<dbReference type="InterPro" id="IPR027417">
    <property type="entry name" value="P-loop_NTPase"/>
</dbReference>
<dbReference type="InterPro" id="IPR002197">
    <property type="entry name" value="HTH_Fis"/>
</dbReference>
<evidence type="ECO:0000256" key="3">
    <source>
        <dbReference type="ARBA" id="ARBA00023015"/>
    </source>
</evidence>
<dbReference type="Pfam" id="PF00158">
    <property type="entry name" value="Sigma54_activat"/>
    <property type="match status" value="1"/>
</dbReference>
<name>A0A1F5YCK1_9BACT</name>
<dbReference type="PROSITE" id="PS50110">
    <property type="entry name" value="RESPONSE_REGULATORY"/>
    <property type="match status" value="1"/>
</dbReference>
<dbReference type="InterPro" id="IPR009057">
    <property type="entry name" value="Homeodomain-like_sf"/>
</dbReference>
<dbReference type="EMBL" id="MFIW01000076">
    <property type="protein sequence ID" value="OGF97601.1"/>
    <property type="molecule type" value="Genomic_DNA"/>
</dbReference>
<dbReference type="Gene3D" id="3.40.50.2300">
    <property type="match status" value="1"/>
</dbReference>
<dbReference type="InterPro" id="IPR011006">
    <property type="entry name" value="CheY-like_superfamily"/>
</dbReference>
<sequence length="445" mass="51179">MTSKRILVVDDEPRVVNSLEVILGEKGYAVSKAASGPAALEMIRREEYDLVIADLILPGMTGLELLKTIRKSHADLPVFIVTTFATINAAVIAMKEGAEDFITKPILESEIQIKIERAIERYRIIRENARLKREIEVRFSYETHGYISRAMHEVYHQVEEFSKNERPVWIHGEAGAGREEVAKSIHYSSSRKEHPFIKVDCSIVPRNVQQVKLFGGRTAARGPRETIMPGEIDLARNGTLFLENIEDLALEAQSTLFDYIEKGTLKRGGGEEEIDVRIICSSTRDIALQVKEEKFRQDLYFQLSILPIFIPPLRDRKEDILPLVNKYIARWNEEHNRNVKSIDQDALDLLRAYHWPGNNRELENVVERAVLLARKEVIEPDNLLINIVSLREDDPGLKRLSLDRVEKEHIARVLEYTNWNKTKASKILGINRKTLLEKRKKYNIE</sequence>
<evidence type="ECO:0008006" key="10">
    <source>
        <dbReference type="Google" id="ProtNLM"/>
    </source>
</evidence>
<dbReference type="Pfam" id="PF25601">
    <property type="entry name" value="AAA_lid_14"/>
    <property type="match status" value="1"/>
</dbReference>
<keyword evidence="5" id="KW-0597">Phosphoprotein</keyword>
<dbReference type="PROSITE" id="PS50045">
    <property type="entry name" value="SIGMA54_INTERACT_4"/>
    <property type="match status" value="1"/>
</dbReference>
<dbReference type="Gene3D" id="1.10.10.60">
    <property type="entry name" value="Homeodomain-like"/>
    <property type="match status" value="1"/>
</dbReference>
<feature type="domain" description="Response regulatory" evidence="7">
    <location>
        <begin position="5"/>
        <end position="119"/>
    </location>
</feature>
<dbReference type="Pfam" id="PF00072">
    <property type="entry name" value="Response_reg"/>
    <property type="match status" value="1"/>
</dbReference>
<evidence type="ECO:0000256" key="4">
    <source>
        <dbReference type="ARBA" id="ARBA00023163"/>
    </source>
</evidence>
<protein>
    <recommendedName>
        <fullName evidence="10">Sigma-54-dependent Fis family transcriptional regulator</fullName>
    </recommendedName>
</protein>
<dbReference type="Proteomes" id="UP000179034">
    <property type="component" value="Unassembled WGS sequence"/>
</dbReference>
<reference evidence="8 9" key="1">
    <citation type="journal article" date="2016" name="Nat. Commun.">
        <title>Thousands of microbial genomes shed light on interconnected biogeochemical processes in an aquifer system.</title>
        <authorList>
            <person name="Anantharaman K."/>
            <person name="Brown C.T."/>
            <person name="Hug L.A."/>
            <person name="Sharon I."/>
            <person name="Castelle C.J."/>
            <person name="Probst A.J."/>
            <person name="Thomas B.C."/>
            <person name="Singh A."/>
            <person name="Wilkins M.J."/>
            <person name="Karaoz U."/>
            <person name="Brodie E.L."/>
            <person name="Williams K.H."/>
            <person name="Hubbard S.S."/>
            <person name="Banfield J.F."/>
        </authorList>
    </citation>
    <scope>NUCLEOTIDE SEQUENCE [LARGE SCALE GENOMIC DNA]</scope>
</reference>
<dbReference type="PRINTS" id="PR01590">
    <property type="entry name" value="HTHFIS"/>
</dbReference>
<evidence type="ECO:0000256" key="1">
    <source>
        <dbReference type="ARBA" id="ARBA00022741"/>
    </source>
</evidence>
<feature type="modified residue" description="4-aspartylphosphate" evidence="5">
    <location>
        <position position="54"/>
    </location>
</feature>
<dbReference type="GO" id="GO:0043565">
    <property type="term" value="F:sequence-specific DNA binding"/>
    <property type="evidence" value="ECO:0007669"/>
    <property type="project" value="InterPro"/>
</dbReference>
<dbReference type="SUPFAM" id="SSF52172">
    <property type="entry name" value="CheY-like"/>
    <property type="match status" value="1"/>
</dbReference>
<dbReference type="Pfam" id="PF02954">
    <property type="entry name" value="HTH_8"/>
    <property type="match status" value="1"/>
</dbReference>
<dbReference type="InterPro" id="IPR002078">
    <property type="entry name" value="Sigma_54_int"/>
</dbReference>
<proteinExistence type="predicted"/>
<dbReference type="InterPro" id="IPR001789">
    <property type="entry name" value="Sig_transdc_resp-reg_receiver"/>
</dbReference>
<evidence type="ECO:0000313" key="8">
    <source>
        <dbReference type="EMBL" id="OGF97601.1"/>
    </source>
</evidence>
<dbReference type="SUPFAM" id="SSF52540">
    <property type="entry name" value="P-loop containing nucleoside triphosphate hydrolases"/>
    <property type="match status" value="1"/>
</dbReference>
<dbReference type="Gene3D" id="3.40.50.300">
    <property type="entry name" value="P-loop containing nucleotide triphosphate hydrolases"/>
    <property type="match status" value="1"/>
</dbReference>
<comment type="caution">
    <text evidence="8">The sequence shown here is derived from an EMBL/GenBank/DDBJ whole genome shotgun (WGS) entry which is preliminary data.</text>
</comment>
<dbReference type="GO" id="GO:0000160">
    <property type="term" value="P:phosphorelay signal transduction system"/>
    <property type="evidence" value="ECO:0007669"/>
    <property type="project" value="InterPro"/>
</dbReference>
<dbReference type="Gene3D" id="1.10.8.60">
    <property type="match status" value="1"/>
</dbReference>
<keyword evidence="4" id="KW-0804">Transcription</keyword>
<evidence type="ECO:0000259" key="6">
    <source>
        <dbReference type="PROSITE" id="PS50045"/>
    </source>
</evidence>
<feature type="domain" description="Sigma-54 factor interaction" evidence="6">
    <location>
        <begin position="148"/>
        <end position="371"/>
    </location>
</feature>
<dbReference type="InterPro" id="IPR058031">
    <property type="entry name" value="AAA_lid_NorR"/>
</dbReference>
<dbReference type="GO" id="GO:0005524">
    <property type="term" value="F:ATP binding"/>
    <property type="evidence" value="ECO:0007669"/>
    <property type="project" value="UniProtKB-KW"/>
</dbReference>
<evidence type="ECO:0000313" key="9">
    <source>
        <dbReference type="Proteomes" id="UP000179034"/>
    </source>
</evidence>
<dbReference type="CDD" id="cd00009">
    <property type="entry name" value="AAA"/>
    <property type="match status" value="1"/>
</dbReference>
<dbReference type="GO" id="GO:0006355">
    <property type="term" value="P:regulation of DNA-templated transcription"/>
    <property type="evidence" value="ECO:0007669"/>
    <property type="project" value="InterPro"/>
</dbReference>